<protein>
    <submittedName>
        <fullName evidence="1">Uncharacterized protein</fullName>
    </submittedName>
</protein>
<dbReference type="EMBL" id="MF893340">
    <property type="protein sequence ID" value="ATN92806.1"/>
    <property type="molecule type" value="Genomic_DNA"/>
</dbReference>
<evidence type="ECO:0000313" key="2">
    <source>
        <dbReference type="Proteomes" id="UP000244827"/>
    </source>
</evidence>
<name>A0A2R2YAL3_9CAUD</name>
<organism evidence="1 2">
    <name type="scientific">Pseudomonas phage PPSC2</name>
    <dbReference type="NCBI Taxonomy" id="2041350"/>
    <lineage>
        <taxon>Viruses</taxon>
        <taxon>Duplodnaviria</taxon>
        <taxon>Heunggongvirae</taxon>
        <taxon>Uroviricota</taxon>
        <taxon>Caudoviricetes</taxon>
        <taxon>Vandenendeviridae</taxon>
        <taxon>Gorskivirinae</taxon>
        <taxon>Shenlongvirus</taxon>
        <taxon>Shenlongvirus PPSC2</taxon>
    </lineage>
</organism>
<keyword evidence="2" id="KW-1185">Reference proteome</keyword>
<accession>A0A2R2YAL3</accession>
<dbReference type="Proteomes" id="UP000244827">
    <property type="component" value="Segment"/>
</dbReference>
<proteinExistence type="predicted"/>
<reference evidence="1 2" key="1">
    <citation type="journal article" date="2018" name="Arch. Virol.">
        <title>Genomic characterization and phylogenetic analysis of the novel Pseudomonas phage PPSC2.</title>
        <authorList>
            <person name="Wu X."/>
            <person name="Wu Y."/>
            <person name="Tang Y."/>
            <person name="Gan B."/>
        </authorList>
    </citation>
    <scope>NUCLEOTIDE SEQUENCE [LARGE SCALE GENOMIC DNA]</scope>
</reference>
<gene>
    <name evidence="1" type="ORF">PPSC2_43</name>
</gene>
<evidence type="ECO:0000313" key="1">
    <source>
        <dbReference type="EMBL" id="ATN92806.1"/>
    </source>
</evidence>
<sequence length="70" mass="8226">MITQQEILDMLNELERKVRERDPTQDVRLQAAQGPHGTVYIVHIENATMHDQYEIDAVTKTWIRKIIVPE</sequence>